<dbReference type="HOGENOM" id="CLU_020120_3_7_11"/>
<dbReference type="GO" id="GO:0004252">
    <property type="term" value="F:serine-type endopeptidase activity"/>
    <property type="evidence" value="ECO:0007669"/>
    <property type="project" value="InterPro"/>
</dbReference>
<name>A0A024K1V6_9MYCO</name>
<dbReference type="PANTHER" id="PTHR43343">
    <property type="entry name" value="PEPTIDASE S12"/>
    <property type="match status" value="1"/>
</dbReference>
<dbReference type="InterPro" id="IPR001478">
    <property type="entry name" value="PDZ"/>
</dbReference>
<keyword evidence="6" id="KW-0472">Membrane</keyword>
<evidence type="ECO:0000256" key="5">
    <source>
        <dbReference type="SAM" id="MobiDB-lite"/>
    </source>
</evidence>
<gene>
    <name evidence="8" type="primary">htrA</name>
    <name evidence="9" type="ORF">AWC29_04495</name>
    <name evidence="8" type="ORF">BN973_04441</name>
</gene>
<evidence type="ECO:0000256" key="1">
    <source>
        <dbReference type="ARBA" id="ARBA00010541"/>
    </source>
</evidence>
<dbReference type="InterPro" id="IPR043504">
    <property type="entry name" value="Peptidase_S1_PA_chymotrypsin"/>
</dbReference>
<dbReference type="Pfam" id="PF13365">
    <property type="entry name" value="Trypsin_2"/>
    <property type="match status" value="1"/>
</dbReference>
<sequence>MTSDQGSHQGQDGGDNGANRLAPRPISRPPVDPAARQAFGRPAGLRGSFVAEWVRPSKYRDQGEFSPQDQRRDPVLEEAFSKPVGGTETLQRHPIDAGALAAEQNGFDEDEAHDPWRDPAAAAALGTPAVAPAAAHTPSGYAGKLGVRDVLFGKKVSYLALAVLFVIALAIGAVGGLIGNKTAEVVEAFTTSKVTLSTNNNTEEPAGRFAKVAAATANSVVTIESKSEQEGMQGSGVVIDGRGYIVTNNHVISEAANNPSQFKTTVVFNDGKEVPANLVGRDPKTDLAVLKVDNVDNLSVARLGDSDKVRVGDEVLAAGAPLGLRSTVTHGIISALHRPVPLSGEGSDTDTVIDALQTDASINHGNSGGPLIDMDSQVIGIDTAGKSLSDSASGLGFAIPVNEVKSVAQTLIKDGKIVHPTLGVSTRSVSNSIAAGAQVANVKAGSPAQKGGILENDVIVKVGNRKVADADEFVVAVRQLTIGQDAPVEVVRDGRNVTLTVKPDADGG</sequence>
<dbReference type="PRINTS" id="PR00834">
    <property type="entry name" value="PROTEASES2C"/>
</dbReference>
<evidence type="ECO:0000256" key="3">
    <source>
        <dbReference type="ARBA" id="ARBA00022801"/>
    </source>
</evidence>
<evidence type="ECO:0000256" key="4">
    <source>
        <dbReference type="ARBA" id="ARBA00022825"/>
    </source>
</evidence>
<proteinExistence type="inferred from homology"/>
<dbReference type="SUPFAM" id="SSF50494">
    <property type="entry name" value="Trypsin-like serine proteases"/>
    <property type="match status" value="1"/>
</dbReference>
<dbReference type="RefSeq" id="WP_036470830.1">
    <property type="nucleotide sequence ID" value="NZ_HG964446.1"/>
</dbReference>
<dbReference type="Gene3D" id="2.40.10.10">
    <property type="entry name" value="Trypsin-like serine proteases"/>
    <property type="match status" value="2"/>
</dbReference>
<feature type="transmembrane region" description="Helical" evidence="6">
    <location>
        <begin position="158"/>
        <end position="178"/>
    </location>
</feature>
<dbReference type="SMART" id="SM00228">
    <property type="entry name" value="PDZ"/>
    <property type="match status" value="1"/>
</dbReference>
<feature type="compositionally biased region" description="Low complexity" evidence="5">
    <location>
        <begin position="1"/>
        <end position="10"/>
    </location>
</feature>
<dbReference type="InterPro" id="IPR036034">
    <property type="entry name" value="PDZ_sf"/>
</dbReference>
<evidence type="ECO:0000256" key="6">
    <source>
        <dbReference type="SAM" id="Phobius"/>
    </source>
</evidence>
<accession>A0A024K1V6</accession>
<evidence type="ECO:0000313" key="10">
    <source>
        <dbReference type="Proteomes" id="UP000193710"/>
    </source>
</evidence>
<dbReference type="InterPro" id="IPR001940">
    <property type="entry name" value="Peptidase_S1C"/>
</dbReference>
<feature type="region of interest" description="Disordered" evidence="5">
    <location>
        <begin position="1"/>
        <end position="47"/>
    </location>
</feature>
<dbReference type="OrthoDB" id="9758917at2"/>
<dbReference type="AlphaFoldDB" id="A0A024K1V6"/>
<keyword evidence="2 8" id="KW-0645">Protease</keyword>
<dbReference type="SUPFAM" id="SSF50156">
    <property type="entry name" value="PDZ domain-like"/>
    <property type="match status" value="1"/>
</dbReference>
<protein>
    <submittedName>
        <fullName evidence="8 9">Serine protease</fullName>
    </submittedName>
</protein>
<keyword evidence="10" id="KW-1185">Reference proteome</keyword>
<dbReference type="Pfam" id="PF13180">
    <property type="entry name" value="PDZ_2"/>
    <property type="match status" value="1"/>
</dbReference>
<dbReference type="eggNOG" id="COG0265">
    <property type="taxonomic scope" value="Bacteria"/>
</dbReference>
<organism evidence="8">
    <name type="scientific">Mycobacterium triplex</name>
    <dbReference type="NCBI Taxonomy" id="47839"/>
    <lineage>
        <taxon>Bacteria</taxon>
        <taxon>Bacillati</taxon>
        <taxon>Actinomycetota</taxon>
        <taxon>Actinomycetes</taxon>
        <taxon>Mycobacteriales</taxon>
        <taxon>Mycobacteriaceae</taxon>
        <taxon>Mycobacterium</taxon>
        <taxon>Mycobacterium simiae complex</taxon>
    </lineage>
</organism>
<comment type="similarity">
    <text evidence="1">Belongs to the peptidase S1C family.</text>
</comment>
<evidence type="ECO:0000313" key="8">
    <source>
        <dbReference type="EMBL" id="CDO90050.1"/>
    </source>
</evidence>
<reference evidence="8" key="1">
    <citation type="journal article" date="2014" name="Genome Announc.">
        <title>Draft Genome Sequence of Mycobacterium triplex DSM 44626.</title>
        <authorList>
            <person name="Sassi M."/>
            <person name="Croce O."/>
            <person name="Robert C."/>
            <person name="Raoult D."/>
            <person name="Drancourt M."/>
        </authorList>
    </citation>
    <scope>NUCLEOTIDE SEQUENCE [LARGE SCALE GENOMIC DNA]</scope>
    <source>
        <strain evidence="8">DSM 44626</strain>
    </source>
</reference>
<keyword evidence="6" id="KW-0812">Transmembrane</keyword>
<evidence type="ECO:0000259" key="7">
    <source>
        <dbReference type="SMART" id="SM00228"/>
    </source>
</evidence>
<keyword evidence="4" id="KW-0720">Serine protease</keyword>
<dbReference type="EMBL" id="HG964446">
    <property type="protein sequence ID" value="CDO90050.1"/>
    <property type="molecule type" value="Genomic_DNA"/>
</dbReference>
<evidence type="ECO:0000313" key="9">
    <source>
        <dbReference type="EMBL" id="ORW98657.1"/>
    </source>
</evidence>
<dbReference type="Gene3D" id="2.30.42.10">
    <property type="match status" value="1"/>
</dbReference>
<dbReference type="FunFam" id="2.40.10.10:FF:000001">
    <property type="entry name" value="Periplasmic serine protease DegS"/>
    <property type="match status" value="1"/>
</dbReference>
<dbReference type="Proteomes" id="UP000193710">
    <property type="component" value="Unassembled WGS sequence"/>
</dbReference>
<dbReference type="EMBL" id="LQPY01000048">
    <property type="protein sequence ID" value="ORW98657.1"/>
    <property type="molecule type" value="Genomic_DNA"/>
</dbReference>
<dbReference type="InterPro" id="IPR051201">
    <property type="entry name" value="Chloro_Bact_Ser_Proteases"/>
</dbReference>
<dbReference type="Proteomes" id="UP000028880">
    <property type="component" value="Unassembled WGS sequence"/>
</dbReference>
<dbReference type="STRING" id="47839.BN973_04441"/>
<keyword evidence="3" id="KW-0378">Hydrolase</keyword>
<feature type="domain" description="PDZ" evidence="7">
    <location>
        <begin position="420"/>
        <end position="494"/>
    </location>
</feature>
<dbReference type="PANTHER" id="PTHR43343:SF3">
    <property type="entry name" value="PROTEASE DO-LIKE 8, CHLOROPLASTIC"/>
    <property type="match status" value="1"/>
</dbReference>
<keyword evidence="6" id="KW-1133">Transmembrane helix</keyword>
<reference evidence="9 10" key="3">
    <citation type="submission" date="2016-01" db="EMBL/GenBank/DDBJ databases">
        <title>The new phylogeny of the genus Mycobacterium.</title>
        <authorList>
            <person name="Tarcisio F."/>
            <person name="Conor M."/>
            <person name="Antonella G."/>
            <person name="Elisabetta G."/>
            <person name="Giulia F.S."/>
            <person name="Sara T."/>
            <person name="Anna F."/>
            <person name="Clotilde B."/>
            <person name="Roberto B."/>
            <person name="Veronica D.S."/>
            <person name="Fabio R."/>
            <person name="Monica P."/>
            <person name="Olivier J."/>
            <person name="Enrico T."/>
            <person name="Nicola S."/>
        </authorList>
    </citation>
    <scope>NUCLEOTIDE SEQUENCE [LARGE SCALE GENOMIC DNA]</scope>
    <source>
        <strain evidence="9 10">DSM 44626</strain>
    </source>
</reference>
<dbReference type="GO" id="GO:0006508">
    <property type="term" value="P:proteolysis"/>
    <property type="evidence" value="ECO:0007669"/>
    <property type="project" value="UniProtKB-KW"/>
</dbReference>
<reference evidence="8" key="2">
    <citation type="submission" date="2014-04" db="EMBL/GenBank/DDBJ databases">
        <authorList>
            <person name="Urmite Genomes U."/>
        </authorList>
    </citation>
    <scope>NUCLEOTIDE SEQUENCE</scope>
    <source>
        <strain evidence="8">DSM 44626</strain>
    </source>
</reference>
<dbReference type="InterPro" id="IPR009003">
    <property type="entry name" value="Peptidase_S1_PA"/>
</dbReference>
<evidence type="ECO:0000256" key="2">
    <source>
        <dbReference type="ARBA" id="ARBA00022670"/>
    </source>
</evidence>